<keyword evidence="2" id="KW-1185">Reference proteome</keyword>
<accession>A0ABR8Y7L3</accession>
<comment type="caution">
    <text evidence="1">The sequence shown here is derived from an EMBL/GenBank/DDBJ whole genome shotgun (WGS) entry which is preliminary data.</text>
</comment>
<protein>
    <submittedName>
        <fullName evidence="1">Uncharacterized protein</fullName>
    </submittedName>
</protein>
<name>A0ABR8Y7L3_9BACT</name>
<dbReference type="EMBL" id="JACSPP010000016">
    <property type="protein sequence ID" value="MBD8040172.1"/>
    <property type="molecule type" value="Genomic_DNA"/>
</dbReference>
<evidence type="ECO:0000313" key="2">
    <source>
        <dbReference type="Proteomes" id="UP000620874"/>
    </source>
</evidence>
<dbReference type="Proteomes" id="UP000620874">
    <property type="component" value="Unassembled WGS sequence"/>
</dbReference>
<sequence length="172" mass="18559">MIRLGFPTVSLYPNPGIVYENHGGTITFNGECSIGNNSAISIGAKANVEFGDRFTATTTLRLTSYYKITIANCVTFGWDTLIMDTDFHKLTKVSGGYSKGYASISIGSNNWFGNGCRIMKRTTTPDYCVISAGTILSGPVSAPSYSVVGNDSHIVVKATGVWRNVDDDVIEY</sequence>
<dbReference type="SUPFAM" id="SSF51161">
    <property type="entry name" value="Trimeric LpxA-like enzymes"/>
    <property type="match status" value="1"/>
</dbReference>
<dbReference type="Gene3D" id="2.160.10.10">
    <property type="entry name" value="Hexapeptide repeat proteins"/>
    <property type="match status" value="1"/>
</dbReference>
<evidence type="ECO:0000313" key="1">
    <source>
        <dbReference type="EMBL" id="MBD8040172.1"/>
    </source>
</evidence>
<dbReference type="RefSeq" id="WP_191763589.1">
    <property type="nucleotide sequence ID" value="NZ_JACSPP010000016.1"/>
</dbReference>
<gene>
    <name evidence="1" type="ORF">H9625_06885</name>
</gene>
<proteinExistence type="predicted"/>
<dbReference type="InterPro" id="IPR011004">
    <property type="entry name" value="Trimer_LpxA-like_sf"/>
</dbReference>
<organism evidence="1 2">
    <name type="scientific">Phocaeicola intestinalis</name>
    <dbReference type="NCBI Taxonomy" id="2762212"/>
    <lineage>
        <taxon>Bacteria</taxon>
        <taxon>Pseudomonadati</taxon>
        <taxon>Bacteroidota</taxon>
        <taxon>Bacteroidia</taxon>
        <taxon>Bacteroidales</taxon>
        <taxon>Bacteroidaceae</taxon>
        <taxon>Phocaeicola</taxon>
    </lineage>
</organism>
<reference evidence="1 2" key="1">
    <citation type="submission" date="2020-08" db="EMBL/GenBank/DDBJ databases">
        <title>A Genomic Blueprint of the Chicken Gut Microbiome.</title>
        <authorList>
            <person name="Gilroy R."/>
            <person name="Ravi A."/>
            <person name="Getino M."/>
            <person name="Pursley I."/>
            <person name="Horton D.L."/>
            <person name="Alikhan N.-F."/>
            <person name="Baker D."/>
            <person name="Gharbi K."/>
            <person name="Hall N."/>
            <person name="Watson M."/>
            <person name="Adriaenssens E.M."/>
            <person name="Foster-Nyarko E."/>
            <person name="Jarju S."/>
            <person name="Secka A."/>
            <person name="Antonio M."/>
            <person name="Oren A."/>
            <person name="Chaudhuri R."/>
            <person name="La Ragione R.M."/>
            <person name="Hildebrand F."/>
            <person name="Pallen M.J."/>
        </authorList>
    </citation>
    <scope>NUCLEOTIDE SEQUENCE [LARGE SCALE GENOMIC DNA]</scope>
    <source>
        <strain evidence="1 2">Sa1CVN1</strain>
    </source>
</reference>